<evidence type="ECO:0000313" key="2">
    <source>
        <dbReference type="EMBL" id="KAF6228443.1"/>
    </source>
</evidence>
<gene>
    <name evidence="2" type="ORF">HO133_008173</name>
</gene>
<keyword evidence="1" id="KW-0812">Transmembrane</keyword>
<sequence>MLQKIPFGTFIFFGLLTFGGGAFIWPSVPETKRLTLEETDVLFGSKRIAEADASRMADINKEIGLEDLLRGIGMGMGRTDSGGEVSSFDEDEKEARKLTVWGRWEATLRSFWREIQHDERKRIHQMFRGKAWI</sequence>
<dbReference type="RefSeq" id="XP_037156377.1">
    <property type="nucleotide sequence ID" value="XM_037299041.1"/>
</dbReference>
<dbReference type="InterPro" id="IPR036259">
    <property type="entry name" value="MFS_trans_sf"/>
</dbReference>
<keyword evidence="3" id="KW-1185">Reference proteome</keyword>
<dbReference type="GeneID" id="59336570"/>
<accession>A0A8H6CRV0</accession>
<evidence type="ECO:0000256" key="1">
    <source>
        <dbReference type="SAM" id="Phobius"/>
    </source>
</evidence>
<organism evidence="2 3">
    <name type="scientific">Letharia lupina</name>
    <dbReference type="NCBI Taxonomy" id="560253"/>
    <lineage>
        <taxon>Eukaryota</taxon>
        <taxon>Fungi</taxon>
        <taxon>Dikarya</taxon>
        <taxon>Ascomycota</taxon>
        <taxon>Pezizomycotina</taxon>
        <taxon>Lecanoromycetes</taxon>
        <taxon>OSLEUM clade</taxon>
        <taxon>Lecanoromycetidae</taxon>
        <taxon>Lecanorales</taxon>
        <taxon>Lecanorineae</taxon>
        <taxon>Parmeliaceae</taxon>
        <taxon>Letharia</taxon>
    </lineage>
</organism>
<dbReference type="Proteomes" id="UP000593566">
    <property type="component" value="Unassembled WGS sequence"/>
</dbReference>
<proteinExistence type="predicted"/>
<feature type="transmembrane region" description="Helical" evidence="1">
    <location>
        <begin position="7"/>
        <end position="25"/>
    </location>
</feature>
<keyword evidence="1" id="KW-1133">Transmembrane helix</keyword>
<keyword evidence="1" id="KW-0472">Membrane</keyword>
<comment type="caution">
    <text evidence="2">The sequence shown here is derived from an EMBL/GenBank/DDBJ whole genome shotgun (WGS) entry which is preliminary data.</text>
</comment>
<dbReference type="EMBL" id="JACCJB010000004">
    <property type="protein sequence ID" value="KAF6228443.1"/>
    <property type="molecule type" value="Genomic_DNA"/>
</dbReference>
<evidence type="ECO:0000313" key="3">
    <source>
        <dbReference type="Proteomes" id="UP000593566"/>
    </source>
</evidence>
<protein>
    <submittedName>
        <fullName evidence="2">Uncharacterized protein</fullName>
    </submittedName>
</protein>
<dbReference type="Gene3D" id="1.20.1250.20">
    <property type="entry name" value="MFS general substrate transporter like domains"/>
    <property type="match status" value="1"/>
</dbReference>
<name>A0A8H6CRV0_9LECA</name>
<dbReference type="AlphaFoldDB" id="A0A8H6CRV0"/>
<reference evidence="2 3" key="1">
    <citation type="journal article" date="2020" name="Genomics">
        <title>Complete, high-quality genomes from long-read metagenomic sequencing of two wolf lichen thalli reveals enigmatic genome architecture.</title>
        <authorList>
            <person name="McKenzie S.K."/>
            <person name="Walston R.F."/>
            <person name="Allen J.L."/>
        </authorList>
    </citation>
    <scope>NUCLEOTIDE SEQUENCE [LARGE SCALE GENOMIC DNA]</scope>
    <source>
        <strain evidence="2">WasteWater1</strain>
    </source>
</reference>